<evidence type="ECO:0000259" key="3">
    <source>
        <dbReference type="Pfam" id="PF04536"/>
    </source>
</evidence>
<organism evidence="4 5">
    <name type="scientific">Dietzia aurantiaca</name>
    <dbReference type="NCBI Taxonomy" id="983873"/>
    <lineage>
        <taxon>Bacteria</taxon>
        <taxon>Bacillati</taxon>
        <taxon>Actinomycetota</taxon>
        <taxon>Actinomycetes</taxon>
        <taxon>Mycobacteriales</taxon>
        <taxon>Dietziaceae</taxon>
        <taxon>Dietzia</taxon>
    </lineage>
</organism>
<accession>A0ABV9PSJ1</accession>
<dbReference type="RefSeq" id="WP_344989762.1">
    <property type="nucleotide sequence ID" value="NZ_BAABCD010000008.1"/>
</dbReference>
<name>A0ABV9PSJ1_9ACTN</name>
<reference evidence="5" key="1">
    <citation type="journal article" date="2019" name="Int. J. Syst. Evol. Microbiol.">
        <title>The Global Catalogue of Microorganisms (GCM) 10K type strain sequencing project: providing services to taxonomists for standard genome sequencing and annotation.</title>
        <authorList>
            <consortium name="The Broad Institute Genomics Platform"/>
            <consortium name="The Broad Institute Genome Sequencing Center for Infectious Disease"/>
            <person name="Wu L."/>
            <person name="Ma J."/>
        </authorList>
    </citation>
    <scope>NUCLEOTIDE SEQUENCE [LARGE SCALE GENOMIC DNA]</scope>
    <source>
        <strain evidence="5">JCM 11882</strain>
    </source>
</reference>
<dbReference type="Gene3D" id="3.10.310.50">
    <property type="match status" value="1"/>
</dbReference>
<proteinExistence type="predicted"/>
<evidence type="ECO:0000313" key="4">
    <source>
        <dbReference type="EMBL" id="MFC4755335.1"/>
    </source>
</evidence>
<dbReference type="Proteomes" id="UP001595836">
    <property type="component" value="Unassembled WGS sequence"/>
</dbReference>
<gene>
    <name evidence="4" type="ORF">ACFO7U_11160</name>
</gene>
<keyword evidence="5" id="KW-1185">Reference proteome</keyword>
<evidence type="ECO:0000256" key="1">
    <source>
        <dbReference type="SAM" id="MobiDB-lite"/>
    </source>
</evidence>
<sequence length="678" mass="70745">MIVTPTLADATGPRRARSTAALALVVAFLATSMLWAAPGAMADQPLRLQQRVTDSAGVLGARTGEVETRISELQSTDSIKLWVAYVDTFDGMPPQTWAEQTHQLSQFGTRDAMLVVAVDERAYWFEYGALDARATDRIATQDIEPHLADRDWAGAAIGAADGLERQGSGSEVSPMAMLIGIAVIIALVVGLVLFSRRRRAAKTRKQVEDARDIAGDDTARMSALPVEVLDARARAGLVDADQAVEASATALRTAAGEFGELRTRPFRSALDTAHAEVNAAHALIQRLDDDIPETPDQRRNMLLEVAARAERAERGLEGQARAFSDMRDLLINGAASVDALTRRAISLRARIPEAEKSMESLRQQFPPTVLSSITDNLSLAEQMLDAADADTARAREALARPVGEQAEAVDAITTAEGELTQAEKLVDGVDHAADDIVTARRDLPALIAEVDEELAIAGRLLASTDVSDATSRTLSTVATTARAAADQARAQSQSDPLGNFSRLIDVDRNLDEALAAAGHEAEAAGRARAARQAALTRARGAVREADDFIGSRSAVIGQAARTRLAGAKDALATAEATAGPAAFPAADRALSLAREALRLAQSDASRPQYGSGPYGRGPRGGRGGSNTGAMVGGMIAGALIQGMARGGGSSFGRSRGGFGGGGFGGGGGGGFGGAGGRF</sequence>
<feature type="domain" description="TPM" evidence="3">
    <location>
        <begin position="52"/>
        <end position="165"/>
    </location>
</feature>
<keyword evidence="2" id="KW-0812">Transmembrane</keyword>
<feature type="compositionally biased region" description="Gly residues" evidence="1">
    <location>
        <begin position="612"/>
        <end position="628"/>
    </location>
</feature>
<dbReference type="EMBL" id="JBHSHP010000023">
    <property type="protein sequence ID" value="MFC4755335.1"/>
    <property type="molecule type" value="Genomic_DNA"/>
</dbReference>
<keyword evidence="2" id="KW-1133">Transmembrane helix</keyword>
<dbReference type="Pfam" id="PF04536">
    <property type="entry name" value="TPM_phosphatase"/>
    <property type="match status" value="1"/>
</dbReference>
<comment type="caution">
    <text evidence="4">The sequence shown here is derived from an EMBL/GenBank/DDBJ whole genome shotgun (WGS) entry which is preliminary data.</text>
</comment>
<protein>
    <submittedName>
        <fullName evidence="4">TPM domain-containing protein</fullName>
    </submittedName>
</protein>
<keyword evidence="2" id="KW-0472">Membrane</keyword>
<dbReference type="InterPro" id="IPR007621">
    <property type="entry name" value="TPM_dom"/>
</dbReference>
<evidence type="ECO:0000313" key="5">
    <source>
        <dbReference type="Proteomes" id="UP001595836"/>
    </source>
</evidence>
<feature type="region of interest" description="Disordered" evidence="1">
    <location>
        <begin position="602"/>
        <end position="628"/>
    </location>
</feature>
<evidence type="ECO:0000256" key="2">
    <source>
        <dbReference type="SAM" id="Phobius"/>
    </source>
</evidence>
<feature type="transmembrane region" description="Helical" evidence="2">
    <location>
        <begin position="175"/>
        <end position="195"/>
    </location>
</feature>